<sequence>MALSLNEIKTRAQQFVLNWKEKAAAAKKTEGLLTGKRKRGKR</sequence>
<dbReference type="GeneID" id="301462689"/>
<name>S3LB09_9SPIR</name>
<accession>S3LB09</accession>
<evidence type="ECO:0000313" key="1">
    <source>
        <dbReference type="EMBL" id="EPF46676.1"/>
    </source>
</evidence>
<gene>
    <name evidence="1" type="ORF">HMPREF1222_01252</name>
</gene>
<reference evidence="1 2" key="1">
    <citation type="submission" date="2013-04" db="EMBL/GenBank/DDBJ databases">
        <title>The Genome Sequence of Treponema vincentii F0403.</title>
        <authorList>
            <consortium name="The Broad Institute Genomics Platform"/>
            <person name="Earl A."/>
            <person name="Ward D."/>
            <person name="Feldgarden M."/>
            <person name="Gevers D."/>
            <person name="Leonetti C."/>
            <person name="Izard J."/>
            <person name="Walker B."/>
            <person name="Young S."/>
            <person name="Zeng Q."/>
            <person name="Gargeya S."/>
            <person name="Fitzgerald M."/>
            <person name="Haas B."/>
            <person name="Abouelleil A."/>
            <person name="Allen A.W."/>
            <person name="Alvarado L."/>
            <person name="Arachchi H.M."/>
            <person name="Berlin A.M."/>
            <person name="Chapman S.B."/>
            <person name="Gainer-Dewar J."/>
            <person name="Goldberg J."/>
            <person name="Griggs A."/>
            <person name="Gujja S."/>
            <person name="Hansen M."/>
            <person name="Howarth C."/>
            <person name="Imamovic A."/>
            <person name="Ireland A."/>
            <person name="Larimer J."/>
            <person name="McCowan C."/>
            <person name="Murphy C."/>
            <person name="Pearson M."/>
            <person name="Poon T.W."/>
            <person name="Priest M."/>
            <person name="Roberts A."/>
            <person name="Saif S."/>
            <person name="Shea T."/>
            <person name="Sisk P."/>
            <person name="Sykes S."/>
            <person name="Wortman J."/>
            <person name="Nusbaum C."/>
            <person name="Birren B."/>
        </authorList>
    </citation>
    <scope>NUCLEOTIDE SEQUENCE [LARGE SCALE GENOMIC DNA]</scope>
    <source>
        <strain evidence="1 2">F0403</strain>
    </source>
</reference>
<evidence type="ECO:0000313" key="2">
    <source>
        <dbReference type="Proteomes" id="UP000014605"/>
    </source>
</evidence>
<dbReference type="Proteomes" id="UP000014605">
    <property type="component" value="Unassembled WGS sequence"/>
</dbReference>
<dbReference type="RefSeq" id="WP_016518679.1">
    <property type="nucleotide sequence ID" value="NZ_KE332512.1"/>
</dbReference>
<keyword evidence="2" id="KW-1185">Reference proteome</keyword>
<comment type="caution">
    <text evidence="1">The sequence shown here is derived from an EMBL/GenBank/DDBJ whole genome shotgun (WGS) entry which is preliminary data.</text>
</comment>
<dbReference type="HOGENOM" id="CLU_3259389_0_0_12"/>
<proteinExistence type="predicted"/>
<dbReference type="AlphaFoldDB" id="S3LB09"/>
<organism evidence="1 2">
    <name type="scientific">Treponema vincentii F0403</name>
    <dbReference type="NCBI Taxonomy" id="1125702"/>
    <lineage>
        <taxon>Bacteria</taxon>
        <taxon>Pseudomonadati</taxon>
        <taxon>Spirochaetota</taxon>
        <taxon>Spirochaetia</taxon>
        <taxon>Spirochaetales</taxon>
        <taxon>Treponemataceae</taxon>
        <taxon>Treponema</taxon>
    </lineage>
</organism>
<dbReference type="PATRIC" id="fig|1125702.3.peg.1297"/>
<protein>
    <submittedName>
        <fullName evidence="1">Uncharacterized protein</fullName>
    </submittedName>
</protein>
<dbReference type="EMBL" id="ATFC01000008">
    <property type="protein sequence ID" value="EPF46676.1"/>
    <property type="molecule type" value="Genomic_DNA"/>
</dbReference>